<dbReference type="InterPro" id="IPR017853">
    <property type="entry name" value="GH"/>
</dbReference>
<dbReference type="PROSITE" id="PS50911">
    <property type="entry name" value="CHAP"/>
    <property type="match status" value="1"/>
</dbReference>
<dbReference type="PROSITE" id="PS51904">
    <property type="entry name" value="GLYCOSYL_HYDROL_F25_2"/>
    <property type="match status" value="1"/>
</dbReference>
<evidence type="ECO:0000259" key="3">
    <source>
        <dbReference type="PROSITE" id="PS50911"/>
    </source>
</evidence>
<dbReference type="PANTHER" id="PTHR34135:SF2">
    <property type="entry name" value="LYSOZYME"/>
    <property type="match status" value="1"/>
</dbReference>
<dbReference type="PROSITE" id="PS00018">
    <property type="entry name" value="EF_HAND_1"/>
    <property type="match status" value="1"/>
</dbReference>
<dbReference type="InterPro" id="IPR038765">
    <property type="entry name" value="Papain-like_cys_pep_sf"/>
</dbReference>
<dbReference type="InterPro" id="IPR007921">
    <property type="entry name" value="CHAP_dom"/>
</dbReference>
<comment type="similarity">
    <text evidence="1">Belongs to the glycosyl hydrolase 25 family.</text>
</comment>
<dbReference type="GO" id="GO:0016998">
    <property type="term" value="P:cell wall macromolecule catabolic process"/>
    <property type="evidence" value="ECO:0007669"/>
    <property type="project" value="InterPro"/>
</dbReference>
<name>A0A6S6TKM5_9BACT</name>
<proteinExistence type="inferred from homology"/>
<dbReference type="InterPro" id="IPR002053">
    <property type="entry name" value="Glyco_hydro_25"/>
</dbReference>
<gene>
    <name evidence="4" type="ORF">HELGO_WM15857</name>
</gene>
<dbReference type="InterPro" id="IPR018247">
    <property type="entry name" value="EF_Hand_1_Ca_BS"/>
</dbReference>
<sequence>MTLDEKTTFTVRGTYLTSQTAFFIEDCKDVVYLSGTSTSRTFSCTPSYTAGRKNGLIKEKTGGNTLKSFSVDVTDNATLGFPETVIKTKTSTSLFVDAEHNPFTNTNQGLEGQCTWYAYGRILELVDGGHLAQHVADDFRAGLWTGTGRHAQYWPTKLGIEGEGFSTNTTVLPMEKRQKGLLAVWSSGVYGHVGIVEEVGPNKEWYILSDFNRGDAQNYKRVKYKFDSSATVSGTEDDKLLGVYPTFYELDVLTPTPNNNVVGIDISDANGDVDMNQVTTDSKHIEYVFVKATEGYPEGDDINYEVSKKFLQANFKTNMDNALSAGLKVAPYHFARPDYNPTLEGAEQEAIYFVKKIKSYYENNEMLAPMIDIEHPVNENVNNQDQIERWSKAELSAWILALSNKVEALLGVKPILYMNENFVDNEVDGSLSANTLWIAKYNNNDGEIGEYPSVGAWSKYGFWQYTSKGSVSGVAGDVDLNVFNGSVEALTQTLYQQVVVDSDADGIPDSIEVSLGLNPNSTDSDNDGILDLVELGDMYNPINTDGTDEIDALDDDSDNDDVSDKDEIANGLNPLDEQDAQGDADADGYSNLEEIQNGTNLNDASSYPQPEVVSKTIMITKGFGLYGMNSSMSLTELKEQIGEDNLLAINSATKTYQLAYVNEGLGFLNDFTALEPLSAVWINVAQDVSIDYEEVQYTQTKELSLEADKWYLINPPKAMSLVEIKNQVGENNIDTIQGLVKTYQQSYVNAGTGFLNDFTGFEEPNGYWIKLLNNDALLTFDFTE</sequence>
<accession>A0A6S6TKM5</accession>
<dbReference type="Gene3D" id="3.90.1720.10">
    <property type="entry name" value="endopeptidase domain like (from Nostoc punctiforme)"/>
    <property type="match status" value="1"/>
</dbReference>
<dbReference type="Pfam" id="PF01183">
    <property type="entry name" value="Glyco_hydro_25"/>
    <property type="match status" value="1"/>
</dbReference>
<feature type="domain" description="Peptidase C51" evidence="3">
    <location>
        <begin position="89"/>
        <end position="244"/>
    </location>
</feature>
<dbReference type="Pfam" id="PF05257">
    <property type="entry name" value="CHAP"/>
    <property type="match status" value="1"/>
</dbReference>
<dbReference type="SUPFAM" id="SSF54001">
    <property type="entry name" value="Cysteine proteinases"/>
    <property type="match status" value="1"/>
</dbReference>
<feature type="region of interest" description="Disordered" evidence="2">
    <location>
        <begin position="543"/>
        <end position="585"/>
    </location>
</feature>
<reference evidence="4" key="1">
    <citation type="submission" date="2020-01" db="EMBL/GenBank/DDBJ databases">
        <authorList>
            <person name="Meier V. D."/>
            <person name="Meier V D."/>
        </authorList>
    </citation>
    <scope>NUCLEOTIDE SEQUENCE</scope>
    <source>
        <strain evidence="4">HLG_WM_MAG_05</strain>
    </source>
</reference>
<dbReference type="PANTHER" id="PTHR34135">
    <property type="entry name" value="LYSOZYME"/>
    <property type="match status" value="1"/>
</dbReference>
<dbReference type="CDD" id="cd00599">
    <property type="entry name" value="GH25_muramidase"/>
    <property type="match status" value="1"/>
</dbReference>
<dbReference type="GO" id="GO:0009253">
    <property type="term" value="P:peptidoglycan catabolic process"/>
    <property type="evidence" value="ECO:0007669"/>
    <property type="project" value="InterPro"/>
</dbReference>
<dbReference type="Gene3D" id="3.20.20.80">
    <property type="entry name" value="Glycosidases"/>
    <property type="match status" value="1"/>
</dbReference>
<organism evidence="4">
    <name type="scientific">uncultured Sulfurovum sp</name>
    <dbReference type="NCBI Taxonomy" id="269237"/>
    <lineage>
        <taxon>Bacteria</taxon>
        <taxon>Pseudomonadati</taxon>
        <taxon>Campylobacterota</taxon>
        <taxon>Epsilonproteobacteria</taxon>
        <taxon>Campylobacterales</taxon>
        <taxon>Sulfurovaceae</taxon>
        <taxon>Sulfurovum</taxon>
        <taxon>environmental samples</taxon>
    </lineage>
</organism>
<feature type="compositionally biased region" description="Acidic residues" evidence="2">
    <location>
        <begin position="546"/>
        <end position="564"/>
    </location>
</feature>
<dbReference type="SUPFAM" id="SSF51445">
    <property type="entry name" value="(Trans)glycosidases"/>
    <property type="match status" value="1"/>
</dbReference>
<evidence type="ECO:0000256" key="2">
    <source>
        <dbReference type="SAM" id="MobiDB-lite"/>
    </source>
</evidence>
<dbReference type="GO" id="GO:0016052">
    <property type="term" value="P:carbohydrate catabolic process"/>
    <property type="evidence" value="ECO:0007669"/>
    <property type="project" value="TreeGrafter"/>
</dbReference>
<dbReference type="EMBL" id="CACVAU010000045">
    <property type="protein sequence ID" value="CAA6815398.1"/>
    <property type="molecule type" value="Genomic_DNA"/>
</dbReference>
<protein>
    <recommendedName>
        <fullName evidence="3">Peptidase C51 domain-containing protein</fullName>
    </recommendedName>
</protein>
<dbReference type="AlphaFoldDB" id="A0A6S6TKM5"/>
<feature type="compositionally biased region" description="Acidic residues" evidence="2">
    <location>
        <begin position="576"/>
        <end position="585"/>
    </location>
</feature>
<evidence type="ECO:0000256" key="1">
    <source>
        <dbReference type="ARBA" id="ARBA00010646"/>
    </source>
</evidence>
<dbReference type="GO" id="GO:0003796">
    <property type="term" value="F:lysozyme activity"/>
    <property type="evidence" value="ECO:0007669"/>
    <property type="project" value="InterPro"/>
</dbReference>
<evidence type="ECO:0000313" key="4">
    <source>
        <dbReference type="EMBL" id="CAA6815398.1"/>
    </source>
</evidence>